<reference evidence="2" key="1">
    <citation type="submission" date="2019-06" db="EMBL/GenBank/DDBJ databases">
        <title>Complete genome sequence of Methylogaea oryzae strain JCM16910.</title>
        <authorList>
            <person name="Asakawa S."/>
        </authorList>
    </citation>
    <scope>NUCLEOTIDE SEQUENCE</scope>
    <source>
        <strain evidence="2">E10</strain>
    </source>
</reference>
<comment type="pathway">
    <text evidence="1">Amino-sugar metabolism; 1,6-anhydro-N-acetylmuramate degradation.</text>
</comment>
<keyword evidence="1" id="KW-0119">Carbohydrate metabolism</keyword>
<comment type="catalytic activity">
    <reaction evidence="1">
        <text>1,6-anhydro-N-acetyl-beta-muramate + ATP + H2O = N-acetyl-D-muramate 6-phosphate + ADP + H(+)</text>
        <dbReference type="Rhea" id="RHEA:24952"/>
        <dbReference type="ChEBI" id="CHEBI:15377"/>
        <dbReference type="ChEBI" id="CHEBI:15378"/>
        <dbReference type="ChEBI" id="CHEBI:30616"/>
        <dbReference type="ChEBI" id="CHEBI:58690"/>
        <dbReference type="ChEBI" id="CHEBI:58722"/>
        <dbReference type="ChEBI" id="CHEBI:456216"/>
        <dbReference type="EC" id="2.7.1.170"/>
    </reaction>
</comment>
<dbReference type="PANTHER" id="PTHR30605">
    <property type="entry name" value="ANHYDRO-N-ACETYLMURAMIC ACID KINASE"/>
    <property type="match status" value="1"/>
</dbReference>
<evidence type="ECO:0000256" key="1">
    <source>
        <dbReference type="HAMAP-Rule" id="MF_01270"/>
    </source>
</evidence>
<dbReference type="CDD" id="cd24050">
    <property type="entry name" value="ASKHA_NBD_ANMK"/>
    <property type="match status" value="1"/>
</dbReference>
<dbReference type="Gene3D" id="3.30.420.40">
    <property type="match status" value="2"/>
</dbReference>
<keyword evidence="1" id="KW-0547">Nucleotide-binding</keyword>
<dbReference type="NCBIfam" id="NF007139">
    <property type="entry name" value="PRK09585.1-3"/>
    <property type="match status" value="1"/>
</dbReference>
<dbReference type="SUPFAM" id="SSF53067">
    <property type="entry name" value="Actin-like ATPase domain"/>
    <property type="match status" value="1"/>
</dbReference>
<keyword evidence="1" id="KW-0067">ATP-binding</keyword>
<dbReference type="EC" id="2.7.1.170" evidence="1"/>
<dbReference type="Pfam" id="PF03702">
    <property type="entry name" value="AnmK"/>
    <property type="match status" value="1"/>
</dbReference>
<dbReference type="AlphaFoldDB" id="A0A8D4VKS8"/>
<gene>
    <name evidence="1 2" type="primary">anmK</name>
    <name evidence="2" type="ORF">MoryE10_02690</name>
</gene>
<feature type="binding site" evidence="1">
    <location>
        <begin position="17"/>
        <end position="24"/>
    </location>
    <ligand>
        <name>ATP</name>
        <dbReference type="ChEBI" id="CHEBI:30616"/>
    </ligand>
</feature>
<dbReference type="HAMAP" id="MF_01270">
    <property type="entry name" value="AnhMurNAc_kinase"/>
    <property type="match status" value="1"/>
</dbReference>
<protein>
    <recommendedName>
        <fullName evidence="1">Anhydro-N-acetylmuramic acid kinase</fullName>
        <ecNumber evidence="1">2.7.1.170</ecNumber>
    </recommendedName>
    <alternativeName>
        <fullName evidence="1">AnhMurNAc kinase</fullName>
    </alternativeName>
</protein>
<comment type="similarity">
    <text evidence="1">Belongs to the anhydro-N-acetylmuramic acid kinase family.</text>
</comment>
<dbReference type="GO" id="GO:0016301">
    <property type="term" value="F:kinase activity"/>
    <property type="evidence" value="ECO:0007669"/>
    <property type="project" value="UniProtKB-KW"/>
</dbReference>
<dbReference type="InterPro" id="IPR005338">
    <property type="entry name" value="Anhydro_N_Ac-Mur_kinase"/>
</dbReference>
<dbReference type="PANTHER" id="PTHR30605:SF0">
    <property type="entry name" value="ANHYDRO-N-ACETYLMURAMIC ACID KINASE"/>
    <property type="match status" value="1"/>
</dbReference>
<sequence>MPDAPDTAAHYVGIMSGTSLDGVDAALVSFQTEFPRLIASHFRPLPADLRQNLAELSLSADVSLQKLGETDARLGELLAECALQAIAAAGMNPDQVRAIGSHGVTVRHAPECDAPFTLQLGDANRIAHITGLTTVADFRRRDIAAGGHGAPLVPAFHRAVFASPDENRVVLNIGGIANITILPKNPSQPVTGFDTGPGNTLLDHWAQRHLGQPIDRDGAWGASGQCHQPLLKLLMDETYFERSPPKSTGKELFSPAWLRAKLEMLAKPPAAADVQATLAHLTARTVAQAVQRYAPDTESVLVCGGGVHNRHLMALLAELLDCPVESTGKFALDPDWIEAMAFAWLARQTLLGLPGNLPEVTGAKHRVVLGAVYPGRLG</sequence>
<evidence type="ECO:0000313" key="3">
    <source>
        <dbReference type="Proteomes" id="UP000824988"/>
    </source>
</evidence>
<keyword evidence="1" id="KW-0808">Transferase</keyword>
<comment type="pathway">
    <text evidence="1">Cell wall biogenesis; peptidoglycan recycling.</text>
</comment>
<dbReference type="GO" id="GO:0016773">
    <property type="term" value="F:phosphotransferase activity, alcohol group as acceptor"/>
    <property type="evidence" value="ECO:0007669"/>
    <property type="project" value="UniProtKB-UniRule"/>
</dbReference>
<dbReference type="GO" id="GO:0009254">
    <property type="term" value="P:peptidoglycan turnover"/>
    <property type="evidence" value="ECO:0007669"/>
    <property type="project" value="UniProtKB-UniRule"/>
</dbReference>
<dbReference type="GO" id="GO:0097175">
    <property type="term" value="P:1,6-anhydro-N-acetyl-beta-muramic acid catabolic process"/>
    <property type="evidence" value="ECO:0007669"/>
    <property type="project" value="UniProtKB-UniRule"/>
</dbReference>
<name>A0A8D4VKS8_9GAMM</name>
<comment type="function">
    <text evidence="1">Catalyzes the specific phosphorylation of 1,6-anhydro-N-acetylmuramic acid (anhMurNAc) with the simultaneous cleavage of the 1,6-anhydro ring, generating MurNAc-6-P. Is required for the utilization of anhMurNAc either imported from the medium or derived from its own cell wall murein, and thus plays a role in cell wall recycling.</text>
</comment>
<keyword evidence="3" id="KW-1185">Reference proteome</keyword>
<dbReference type="GO" id="GO:0006040">
    <property type="term" value="P:amino sugar metabolic process"/>
    <property type="evidence" value="ECO:0007669"/>
    <property type="project" value="InterPro"/>
</dbReference>
<proteinExistence type="inferred from homology"/>
<dbReference type="RefSeq" id="WP_054773813.1">
    <property type="nucleotide sequence ID" value="NZ_AP019782.1"/>
</dbReference>
<organism evidence="2 3">
    <name type="scientific">Methylogaea oryzae</name>
    <dbReference type="NCBI Taxonomy" id="1295382"/>
    <lineage>
        <taxon>Bacteria</taxon>
        <taxon>Pseudomonadati</taxon>
        <taxon>Pseudomonadota</taxon>
        <taxon>Gammaproteobacteria</taxon>
        <taxon>Methylococcales</taxon>
        <taxon>Methylococcaceae</taxon>
        <taxon>Methylogaea</taxon>
    </lineage>
</organism>
<dbReference type="Proteomes" id="UP000824988">
    <property type="component" value="Chromosome"/>
</dbReference>
<dbReference type="InterPro" id="IPR043129">
    <property type="entry name" value="ATPase_NBD"/>
</dbReference>
<dbReference type="UniPathway" id="UPA00544"/>
<dbReference type="KEGG" id="moz:MoryE10_02690"/>
<dbReference type="UniPathway" id="UPA00343"/>
<accession>A0A8D4VKS8</accession>
<dbReference type="EMBL" id="AP019782">
    <property type="protein sequence ID" value="BBL69663.1"/>
    <property type="molecule type" value="Genomic_DNA"/>
</dbReference>
<dbReference type="NCBIfam" id="NF007148">
    <property type="entry name" value="PRK09585.3-2"/>
    <property type="match status" value="1"/>
</dbReference>
<evidence type="ECO:0000313" key="2">
    <source>
        <dbReference type="EMBL" id="BBL69663.1"/>
    </source>
</evidence>
<dbReference type="GO" id="GO:0005524">
    <property type="term" value="F:ATP binding"/>
    <property type="evidence" value="ECO:0007669"/>
    <property type="project" value="UniProtKB-UniRule"/>
</dbReference>
<keyword evidence="1 2" id="KW-0418">Kinase</keyword>